<accession>A0A0U4WSB7</accession>
<dbReference type="Proteomes" id="UP000064137">
    <property type="component" value="Chromosome"/>
</dbReference>
<sequence>MIEQVALNVSRCRRSAGQVAQRAHHLVQLDDIEPAHAEVLLGPGLVEHSFVFGWSSRHDRSLDSLDGQPP</sequence>
<name>A0A0U4WSB7_9PSED</name>
<evidence type="ECO:0000313" key="1">
    <source>
        <dbReference type="EMBL" id="ALZ85635.1"/>
    </source>
</evidence>
<protein>
    <submittedName>
        <fullName evidence="1">Uncharacterized protein</fullName>
    </submittedName>
</protein>
<dbReference type="AlphaFoldDB" id="A0A0U4WSB7"/>
<organism evidence="1 2">
    <name type="scientific">Pseudomonas oryzihabitans</name>
    <dbReference type="NCBI Taxonomy" id="47885"/>
    <lineage>
        <taxon>Bacteria</taxon>
        <taxon>Pseudomonadati</taxon>
        <taxon>Pseudomonadota</taxon>
        <taxon>Gammaproteobacteria</taxon>
        <taxon>Pseudomonadales</taxon>
        <taxon>Pseudomonadaceae</taxon>
        <taxon>Pseudomonas</taxon>
    </lineage>
</organism>
<dbReference type="EMBL" id="CP013987">
    <property type="protein sequence ID" value="ALZ85635.1"/>
    <property type="molecule type" value="Genomic_DNA"/>
</dbReference>
<dbReference type="KEGG" id="por:APT59_16045"/>
<proteinExistence type="predicted"/>
<evidence type="ECO:0000313" key="2">
    <source>
        <dbReference type="Proteomes" id="UP000064137"/>
    </source>
</evidence>
<reference evidence="1 2" key="1">
    <citation type="submission" date="2016-01" db="EMBL/GenBank/DDBJ databases">
        <title>Annotation of Pseudomonas oryzihabitans USDA-ARS-USMARC-56511.</title>
        <authorList>
            <person name="Harhay G.P."/>
            <person name="Harhay D.M."/>
            <person name="Smith T.P.L."/>
            <person name="Bono J.L."/>
            <person name="Heaton M.P."/>
            <person name="Clawson M.L."/>
            <person name="Chitko-Mckown C.G."/>
            <person name="Capik S.F."/>
            <person name="DeDonder K.D."/>
            <person name="Apley M.D."/>
            <person name="Lubbers B.V."/>
            <person name="White B.J."/>
            <person name="Larson R.L."/>
        </authorList>
    </citation>
    <scope>NUCLEOTIDE SEQUENCE [LARGE SCALE GENOMIC DNA]</scope>
    <source>
        <strain evidence="1 2">USDA-ARS-USMARC-56511</strain>
    </source>
</reference>
<gene>
    <name evidence="1" type="ORF">APT59_16045</name>
</gene>